<gene>
    <name evidence="1" type="ORF">X943_003924</name>
</gene>
<reference evidence="1" key="2">
    <citation type="submission" date="2021-05" db="EMBL/GenBank/DDBJ databases">
        <authorList>
            <person name="Pain A."/>
        </authorList>
    </citation>
    <scope>NUCLEOTIDE SEQUENCE</scope>
    <source>
        <strain evidence="1">1802A</strain>
    </source>
</reference>
<name>A0AAD9LER8_BABDI</name>
<sequence length="253" mass="28850">MIRTLDRYLGLAARGSYLSYCLIVDETLRKVGAISLSCDSGKHASRICEAFSMLRTDLLKTDNVSDTVHENICFVGMCSDLVTPRSALDARRQYNHCRIRTMVECQSDSIFGAKPIIFKERELFHTIARITDEKISSAACLEKCCRKRFTSLLSVDPVQFNGIAIAWATAVCLKRKLEIESMKLDATFMERVESKIKQDKIVMELVETLEKEKDERIGRCHRFLCLLRTASELQESLKSRINTLANKLLERLV</sequence>
<comment type="caution">
    <text evidence="1">The sequence shown here is derived from an EMBL/GenBank/DDBJ whole genome shotgun (WGS) entry which is preliminary data.</text>
</comment>
<accession>A0AAD9LER8</accession>
<evidence type="ECO:0000313" key="1">
    <source>
        <dbReference type="EMBL" id="KAK1933501.1"/>
    </source>
</evidence>
<organism evidence="1 2">
    <name type="scientific">Babesia divergens</name>
    <dbReference type="NCBI Taxonomy" id="32595"/>
    <lineage>
        <taxon>Eukaryota</taxon>
        <taxon>Sar</taxon>
        <taxon>Alveolata</taxon>
        <taxon>Apicomplexa</taxon>
        <taxon>Aconoidasida</taxon>
        <taxon>Piroplasmida</taxon>
        <taxon>Babesiidae</taxon>
        <taxon>Babesia</taxon>
    </lineage>
</organism>
<dbReference type="Proteomes" id="UP001195914">
    <property type="component" value="Unassembled WGS sequence"/>
</dbReference>
<protein>
    <submittedName>
        <fullName evidence="1">Uncharacterized protein</fullName>
    </submittedName>
</protein>
<evidence type="ECO:0000313" key="2">
    <source>
        <dbReference type="Proteomes" id="UP001195914"/>
    </source>
</evidence>
<keyword evidence="2" id="KW-1185">Reference proteome</keyword>
<reference evidence="1" key="1">
    <citation type="journal article" date="2014" name="Nucleic Acids Res.">
        <title>The evolutionary dynamics of variant antigen genes in Babesia reveal a history of genomic innovation underlying host-parasite interaction.</title>
        <authorList>
            <person name="Jackson A.P."/>
            <person name="Otto T.D."/>
            <person name="Darby A."/>
            <person name="Ramaprasad A."/>
            <person name="Xia D."/>
            <person name="Echaide I.E."/>
            <person name="Farber M."/>
            <person name="Gahlot S."/>
            <person name="Gamble J."/>
            <person name="Gupta D."/>
            <person name="Gupta Y."/>
            <person name="Jackson L."/>
            <person name="Malandrin L."/>
            <person name="Malas T.B."/>
            <person name="Moussa E."/>
            <person name="Nair M."/>
            <person name="Reid A.J."/>
            <person name="Sanders M."/>
            <person name="Sharma J."/>
            <person name="Tracey A."/>
            <person name="Quail M.A."/>
            <person name="Weir W."/>
            <person name="Wastling J.M."/>
            <person name="Hall N."/>
            <person name="Willadsen P."/>
            <person name="Lingelbach K."/>
            <person name="Shiels B."/>
            <person name="Tait A."/>
            <person name="Berriman M."/>
            <person name="Allred D.R."/>
            <person name="Pain A."/>
        </authorList>
    </citation>
    <scope>NUCLEOTIDE SEQUENCE</scope>
    <source>
        <strain evidence="1">1802A</strain>
    </source>
</reference>
<dbReference type="AlphaFoldDB" id="A0AAD9LER8"/>
<dbReference type="EMBL" id="JAHBMH010000073">
    <property type="protein sequence ID" value="KAK1933501.1"/>
    <property type="molecule type" value="Genomic_DNA"/>
</dbReference>
<proteinExistence type="predicted"/>